<feature type="transmembrane region" description="Helical" evidence="1">
    <location>
        <begin position="6"/>
        <end position="38"/>
    </location>
</feature>
<dbReference type="PANTHER" id="PTHR39948:SF1">
    <property type="entry name" value="GEO11419P1"/>
    <property type="match status" value="1"/>
</dbReference>
<keyword evidence="1" id="KW-1133">Transmembrane helix</keyword>
<comment type="caution">
    <text evidence="2">The sequence shown here is derived from an EMBL/GenBank/DDBJ whole genome shotgun (WGS) entry which is preliminary data.</text>
</comment>
<name>A0AAW1CWA6_9HEMI</name>
<keyword evidence="3" id="KW-1185">Reference proteome</keyword>
<protein>
    <submittedName>
        <fullName evidence="2">Uncharacterized protein</fullName>
    </submittedName>
</protein>
<evidence type="ECO:0000313" key="3">
    <source>
        <dbReference type="Proteomes" id="UP001461498"/>
    </source>
</evidence>
<dbReference type="AlphaFoldDB" id="A0AAW1CWA6"/>
<dbReference type="EMBL" id="JAPXFL010000009">
    <property type="protein sequence ID" value="KAK9502058.1"/>
    <property type="molecule type" value="Genomic_DNA"/>
</dbReference>
<organism evidence="2 3">
    <name type="scientific">Rhynocoris fuscipes</name>
    <dbReference type="NCBI Taxonomy" id="488301"/>
    <lineage>
        <taxon>Eukaryota</taxon>
        <taxon>Metazoa</taxon>
        <taxon>Ecdysozoa</taxon>
        <taxon>Arthropoda</taxon>
        <taxon>Hexapoda</taxon>
        <taxon>Insecta</taxon>
        <taxon>Pterygota</taxon>
        <taxon>Neoptera</taxon>
        <taxon>Paraneoptera</taxon>
        <taxon>Hemiptera</taxon>
        <taxon>Heteroptera</taxon>
        <taxon>Panheteroptera</taxon>
        <taxon>Cimicomorpha</taxon>
        <taxon>Reduviidae</taxon>
        <taxon>Harpactorinae</taxon>
        <taxon>Harpactorini</taxon>
        <taxon>Rhynocoris</taxon>
    </lineage>
</organism>
<dbReference type="Proteomes" id="UP001461498">
    <property type="component" value="Unassembled WGS sequence"/>
</dbReference>
<keyword evidence="1" id="KW-0812">Transmembrane</keyword>
<keyword evidence="1" id="KW-0472">Membrane</keyword>
<sequence length="69" mass="7482">MSCASGFAWFLILIFISFFVAGICFFPYIIVGIFAACISPLKKVSEFLLSGVTFPVTCSENMVAGKKVC</sequence>
<evidence type="ECO:0000256" key="1">
    <source>
        <dbReference type="SAM" id="Phobius"/>
    </source>
</evidence>
<proteinExistence type="predicted"/>
<gene>
    <name evidence="2" type="ORF">O3M35_012662</name>
</gene>
<evidence type="ECO:0000313" key="2">
    <source>
        <dbReference type="EMBL" id="KAK9502058.1"/>
    </source>
</evidence>
<reference evidence="2 3" key="1">
    <citation type="submission" date="2022-12" db="EMBL/GenBank/DDBJ databases">
        <title>Chromosome-level genome assembly of true bugs.</title>
        <authorList>
            <person name="Ma L."/>
            <person name="Li H."/>
        </authorList>
    </citation>
    <scope>NUCLEOTIDE SEQUENCE [LARGE SCALE GENOMIC DNA]</scope>
    <source>
        <strain evidence="2">Lab_2022b</strain>
    </source>
</reference>
<accession>A0AAW1CWA6</accession>
<dbReference type="PANTHER" id="PTHR39948">
    <property type="entry name" value="GEO11419P1"/>
    <property type="match status" value="1"/>
</dbReference>